<evidence type="ECO:0000313" key="1">
    <source>
        <dbReference type="EMBL" id="HGH60288.1"/>
    </source>
</evidence>
<organism evidence="1">
    <name type="scientific">Desulfomonile tiedjei</name>
    <dbReference type="NCBI Taxonomy" id="2358"/>
    <lineage>
        <taxon>Bacteria</taxon>
        <taxon>Pseudomonadati</taxon>
        <taxon>Thermodesulfobacteriota</taxon>
        <taxon>Desulfomonilia</taxon>
        <taxon>Desulfomonilales</taxon>
        <taxon>Desulfomonilaceae</taxon>
        <taxon>Desulfomonile</taxon>
    </lineage>
</organism>
<sequence>MTQTNHLKLMANSFNKLHEQLSVIRRHLEQVSDPEAHRLFQSMEFGLLAPLRRLRRHLDIPYDWHEQKPTKEAPRA</sequence>
<dbReference type="EMBL" id="DTGT01000105">
    <property type="protein sequence ID" value="HGH60288.1"/>
    <property type="molecule type" value="Genomic_DNA"/>
</dbReference>
<name>A0A7C4AQV4_9BACT</name>
<reference evidence="1" key="1">
    <citation type="journal article" date="2020" name="mSystems">
        <title>Genome- and Community-Level Interaction Insights into Carbon Utilization and Element Cycling Functions of Hydrothermarchaeota in Hydrothermal Sediment.</title>
        <authorList>
            <person name="Zhou Z."/>
            <person name="Liu Y."/>
            <person name="Xu W."/>
            <person name="Pan J."/>
            <person name="Luo Z.H."/>
            <person name="Li M."/>
        </authorList>
    </citation>
    <scope>NUCLEOTIDE SEQUENCE [LARGE SCALE GENOMIC DNA]</scope>
    <source>
        <strain evidence="1">SpSt-769</strain>
    </source>
</reference>
<accession>A0A7C4AQV4</accession>
<comment type="caution">
    <text evidence="1">The sequence shown here is derived from an EMBL/GenBank/DDBJ whole genome shotgun (WGS) entry which is preliminary data.</text>
</comment>
<proteinExistence type="predicted"/>
<gene>
    <name evidence="1" type="ORF">ENV54_03200</name>
</gene>
<protein>
    <submittedName>
        <fullName evidence="1">Uncharacterized protein</fullName>
    </submittedName>
</protein>
<dbReference type="AlphaFoldDB" id="A0A7C4AQV4"/>